<feature type="region of interest" description="Disordered" evidence="1">
    <location>
        <begin position="623"/>
        <end position="651"/>
    </location>
</feature>
<evidence type="ECO:0000313" key="3">
    <source>
        <dbReference type="Proteomes" id="UP001293593"/>
    </source>
</evidence>
<comment type="caution">
    <text evidence="2">The sequence shown here is derived from an EMBL/GenBank/DDBJ whole genome shotgun (WGS) entry which is preliminary data.</text>
</comment>
<dbReference type="PANTHER" id="PTHR33167:SF18">
    <property type="entry name" value="GB|AAF67766.1"/>
    <property type="match status" value="1"/>
</dbReference>
<accession>A0AAE1INX4</accession>
<dbReference type="EMBL" id="JAWXYG010000023">
    <property type="protein sequence ID" value="KAK4252493.1"/>
    <property type="molecule type" value="Genomic_DNA"/>
</dbReference>
<feature type="compositionally biased region" description="Basic residues" evidence="1">
    <location>
        <begin position="641"/>
        <end position="650"/>
    </location>
</feature>
<proteinExistence type="predicted"/>
<organism evidence="2 3">
    <name type="scientific">Acacia crassicarpa</name>
    <name type="common">northern wattle</name>
    <dbReference type="NCBI Taxonomy" id="499986"/>
    <lineage>
        <taxon>Eukaryota</taxon>
        <taxon>Viridiplantae</taxon>
        <taxon>Streptophyta</taxon>
        <taxon>Embryophyta</taxon>
        <taxon>Tracheophyta</taxon>
        <taxon>Spermatophyta</taxon>
        <taxon>Magnoliopsida</taxon>
        <taxon>eudicotyledons</taxon>
        <taxon>Gunneridae</taxon>
        <taxon>Pentapetalae</taxon>
        <taxon>rosids</taxon>
        <taxon>fabids</taxon>
        <taxon>Fabales</taxon>
        <taxon>Fabaceae</taxon>
        <taxon>Caesalpinioideae</taxon>
        <taxon>mimosoid clade</taxon>
        <taxon>Acacieae</taxon>
        <taxon>Acacia</taxon>
    </lineage>
</organism>
<dbReference type="InterPro" id="IPR008581">
    <property type="entry name" value="DUF863_pln"/>
</dbReference>
<dbReference type="Proteomes" id="UP001293593">
    <property type="component" value="Unassembled WGS sequence"/>
</dbReference>
<sequence>MSLLEMGANVETSGYPSRFNSTRNFIFGTEGNTWTSSNGKGKLINDCHHHYSLSVPSPTHILGYDKEIVKQTILKHEAMFKDQIHELHRLYQKQRELVDELRRNELYKHNNLSVEISWSGALPHVSSENAPKECFSPKLALAAAESSVLVAKSTLLQEKIRQLCPVPSPGASLVQGLLKDSKPSNCNYKKVGNKILDLELPADEYLNCEEGDSVEDERVSRVAEVSAYTSNDKHGGDFDSFAKVIDTDNIFSRSEALKKMPEHVDDLLGLRSSAPTNLGPWSKENNSVGETSVGTQVPTMDGLLLGPRSAQLVSEGVEDPNNTNNKDNKFQNSRQGLPWLLEKPVPKRQLNGDDSKISTQQEPVILKHHLGGIHGIEIKKVGGSGLCKDNILVFPVNGKPHTPFDLSSSHAFPSDICQIQSDNQKIEEIGRDCVLAVNSSCNLPDLAGQMPEGDNQNENEKKHNCLTRIIDLNSCFNEDADIPVDVHVQAPESPQQNNGELDEKQLEMPTQLAGQEDRQLQEQEVRIAAENLVSISAFVVPNDPQMTDFPLPESLMDSPLHWFAKIVSSIKELLENEVNVDCSVKTSDDLEDFQPAGFDYFEAMTLKLTETENPDCCCNNKITDQNKKEGGSSPSQQRKGPATKRGRRRREFQSEILPSLTALSRCEVTEDIQIIGGLMEASGTHLETVSLRNAGRGRKRSRASASSKVADSLLRIEKRGLLVNWEKTCKKRRGQRYPPISKAVIRSFSQVK</sequence>
<dbReference type="AlphaFoldDB" id="A0AAE1INX4"/>
<protein>
    <submittedName>
        <fullName evidence="2">Uncharacterized protein</fullName>
    </submittedName>
</protein>
<dbReference type="PANTHER" id="PTHR33167">
    <property type="entry name" value="TRANSCRIPTION FACTOR, PUTATIVE (DUF863)-RELATED"/>
    <property type="match status" value="1"/>
</dbReference>
<reference evidence="2" key="1">
    <citation type="submission" date="2023-10" db="EMBL/GenBank/DDBJ databases">
        <title>Chromosome-level genome of the transformable northern wattle, Acacia crassicarpa.</title>
        <authorList>
            <person name="Massaro I."/>
            <person name="Sinha N.R."/>
            <person name="Poethig S."/>
            <person name="Leichty A.R."/>
        </authorList>
    </citation>
    <scope>NUCLEOTIDE SEQUENCE</scope>
    <source>
        <strain evidence="2">Acra3RX</strain>
        <tissue evidence="2">Leaf</tissue>
    </source>
</reference>
<evidence type="ECO:0000313" key="2">
    <source>
        <dbReference type="EMBL" id="KAK4252493.1"/>
    </source>
</evidence>
<feature type="region of interest" description="Disordered" evidence="1">
    <location>
        <begin position="316"/>
        <end position="337"/>
    </location>
</feature>
<dbReference type="Pfam" id="PF05904">
    <property type="entry name" value="DUF863"/>
    <property type="match status" value="1"/>
</dbReference>
<keyword evidence="3" id="KW-1185">Reference proteome</keyword>
<name>A0AAE1INX4_9FABA</name>
<gene>
    <name evidence="2" type="ORF">QN277_014486</name>
</gene>
<evidence type="ECO:0000256" key="1">
    <source>
        <dbReference type="SAM" id="MobiDB-lite"/>
    </source>
</evidence>